<evidence type="ECO:0000256" key="4">
    <source>
        <dbReference type="ARBA" id="ARBA00022723"/>
    </source>
</evidence>
<dbReference type="InterPro" id="IPR005841">
    <property type="entry name" value="Alpha-D-phosphohexomutase_SF"/>
</dbReference>
<dbReference type="Proteomes" id="UP000606194">
    <property type="component" value="Unassembled WGS sequence"/>
</dbReference>
<dbReference type="EMBL" id="BMTL01000017">
    <property type="protein sequence ID" value="GGR99046.1"/>
    <property type="molecule type" value="Genomic_DNA"/>
</dbReference>
<dbReference type="InterPro" id="IPR016066">
    <property type="entry name" value="A-D-PHexomutase_CS"/>
</dbReference>
<evidence type="ECO:0000313" key="12">
    <source>
        <dbReference type="EMBL" id="GGR99046.1"/>
    </source>
</evidence>
<dbReference type="GO" id="GO:0005975">
    <property type="term" value="P:carbohydrate metabolic process"/>
    <property type="evidence" value="ECO:0007669"/>
    <property type="project" value="InterPro"/>
</dbReference>
<comment type="cofactor">
    <cofactor evidence="1">
        <name>Mg(2+)</name>
        <dbReference type="ChEBI" id="CHEBI:18420"/>
    </cofactor>
</comment>
<feature type="domain" description="Alpha-D-phosphohexomutase alpha/beta/alpha" evidence="9">
    <location>
        <begin position="46"/>
        <end position="180"/>
    </location>
</feature>
<evidence type="ECO:0000256" key="3">
    <source>
        <dbReference type="ARBA" id="ARBA00022553"/>
    </source>
</evidence>
<gene>
    <name evidence="12" type="ORF">GCM10010269_42340</name>
</gene>
<comment type="caution">
    <text evidence="12">The sequence shown here is derived from an EMBL/GenBank/DDBJ whole genome shotgun (WGS) entry which is preliminary data.</text>
</comment>
<dbReference type="GO" id="GO:0006166">
    <property type="term" value="P:purine ribonucleoside salvage"/>
    <property type="evidence" value="ECO:0007669"/>
    <property type="project" value="TreeGrafter"/>
</dbReference>
<evidence type="ECO:0000259" key="11">
    <source>
        <dbReference type="Pfam" id="PF02880"/>
    </source>
</evidence>
<protein>
    <submittedName>
        <fullName evidence="12">Phosphomannomutase</fullName>
    </submittedName>
</protein>
<dbReference type="PANTHER" id="PTHR45745">
    <property type="entry name" value="PHOSPHOMANNOMUTASE 45A"/>
    <property type="match status" value="1"/>
</dbReference>
<dbReference type="Pfam" id="PF02879">
    <property type="entry name" value="PGM_PMM_II"/>
    <property type="match status" value="1"/>
</dbReference>
<dbReference type="Pfam" id="PF02880">
    <property type="entry name" value="PGM_PMM_III"/>
    <property type="match status" value="1"/>
</dbReference>
<evidence type="ECO:0000259" key="8">
    <source>
        <dbReference type="Pfam" id="PF00408"/>
    </source>
</evidence>
<dbReference type="Gene3D" id="3.40.120.10">
    <property type="entry name" value="Alpha-D-Glucose-1,6-Bisphosphate, subunit A, domain 3"/>
    <property type="match status" value="3"/>
</dbReference>
<name>A0A918FXH9_9ACTN</name>
<dbReference type="AlphaFoldDB" id="A0A918FXH9"/>
<comment type="similarity">
    <text evidence="2 7">Belongs to the phosphohexose mutase family.</text>
</comment>
<keyword evidence="5 7" id="KW-0460">Magnesium</keyword>
<dbReference type="Gene3D" id="3.30.310.50">
    <property type="entry name" value="Alpha-D-phosphohexomutase, C-terminal domain"/>
    <property type="match status" value="1"/>
</dbReference>
<dbReference type="InterPro" id="IPR005843">
    <property type="entry name" value="A-D-PHexomutase_C"/>
</dbReference>
<dbReference type="InterPro" id="IPR036900">
    <property type="entry name" value="A-D-PHexomutase_C_sf"/>
</dbReference>
<dbReference type="Pfam" id="PF02878">
    <property type="entry name" value="PGM_PMM_I"/>
    <property type="match status" value="1"/>
</dbReference>
<dbReference type="Pfam" id="PF00408">
    <property type="entry name" value="PGM_PMM_IV"/>
    <property type="match status" value="1"/>
</dbReference>
<dbReference type="InterPro" id="IPR016055">
    <property type="entry name" value="A-D-PHexomutase_a/b/a-I/II/III"/>
</dbReference>
<evidence type="ECO:0000259" key="9">
    <source>
        <dbReference type="Pfam" id="PF02878"/>
    </source>
</evidence>
<keyword evidence="13" id="KW-1185">Reference proteome</keyword>
<evidence type="ECO:0000256" key="2">
    <source>
        <dbReference type="ARBA" id="ARBA00010231"/>
    </source>
</evidence>
<evidence type="ECO:0000313" key="13">
    <source>
        <dbReference type="Proteomes" id="UP000606194"/>
    </source>
</evidence>
<dbReference type="SUPFAM" id="SSF55957">
    <property type="entry name" value="Phosphoglucomutase, C-terminal domain"/>
    <property type="match status" value="1"/>
</dbReference>
<dbReference type="InterPro" id="IPR005844">
    <property type="entry name" value="A-D-PHexomutase_a/b/a-I"/>
</dbReference>
<dbReference type="GO" id="GO:0008973">
    <property type="term" value="F:phosphopentomutase activity"/>
    <property type="evidence" value="ECO:0007669"/>
    <property type="project" value="TreeGrafter"/>
</dbReference>
<keyword evidence="4 7" id="KW-0479">Metal-binding</keyword>
<feature type="domain" description="Alpha-D-phosphohexomutase alpha/beta/alpha" evidence="11">
    <location>
        <begin position="315"/>
        <end position="421"/>
    </location>
</feature>
<proteinExistence type="inferred from homology"/>
<dbReference type="RefSeq" id="WP_190150833.1">
    <property type="nucleotide sequence ID" value="NZ_BMTL01000017.1"/>
</dbReference>
<dbReference type="PRINTS" id="PR00509">
    <property type="entry name" value="PGMPMM"/>
</dbReference>
<accession>A0A918FXH9</accession>
<feature type="domain" description="Alpha-D-phosphohexomutase C-terminal" evidence="8">
    <location>
        <begin position="447"/>
        <end position="509"/>
    </location>
</feature>
<keyword evidence="6" id="KW-0413">Isomerase</keyword>
<feature type="domain" description="Alpha-D-phosphohexomutase alpha/beta/alpha" evidence="10">
    <location>
        <begin position="213"/>
        <end position="303"/>
    </location>
</feature>
<evidence type="ECO:0000256" key="7">
    <source>
        <dbReference type="RuleBase" id="RU004326"/>
    </source>
</evidence>
<dbReference type="PANTHER" id="PTHR45745:SF1">
    <property type="entry name" value="PHOSPHOGLUCOMUTASE 2B-RELATED"/>
    <property type="match status" value="1"/>
</dbReference>
<evidence type="ECO:0000259" key="10">
    <source>
        <dbReference type="Pfam" id="PF02879"/>
    </source>
</evidence>
<keyword evidence="3" id="KW-0597">Phosphoprotein</keyword>
<dbReference type="SUPFAM" id="SSF53738">
    <property type="entry name" value="Phosphoglucomutase, first 3 domains"/>
    <property type="match status" value="3"/>
</dbReference>
<organism evidence="12 13">
    <name type="scientific">Streptomyces humidus</name>
    <dbReference type="NCBI Taxonomy" id="52259"/>
    <lineage>
        <taxon>Bacteria</taxon>
        <taxon>Bacillati</taxon>
        <taxon>Actinomycetota</taxon>
        <taxon>Actinomycetes</taxon>
        <taxon>Kitasatosporales</taxon>
        <taxon>Streptomycetaceae</taxon>
        <taxon>Streptomyces</taxon>
    </lineage>
</organism>
<evidence type="ECO:0000256" key="6">
    <source>
        <dbReference type="ARBA" id="ARBA00023235"/>
    </source>
</evidence>
<dbReference type="GO" id="GO:0000287">
    <property type="term" value="F:magnesium ion binding"/>
    <property type="evidence" value="ECO:0007669"/>
    <property type="project" value="InterPro"/>
</dbReference>
<dbReference type="InterPro" id="IPR005845">
    <property type="entry name" value="A-D-PHexomutase_a/b/a-II"/>
</dbReference>
<reference evidence="12" key="2">
    <citation type="submission" date="2020-09" db="EMBL/GenBank/DDBJ databases">
        <authorList>
            <person name="Sun Q."/>
            <person name="Ohkuma M."/>
        </authorList>
    </citation>
    <scope>NUCLEOTIDE SEQUENCE</scope>
    <source>
        <strain evidence="12">JCM 4386</strain>
    </source>
</reference>
<sequence>MHDDLLTRARSWLADDPDPQTRAELAGLIEAGDVAGLAERFAGTLQFGTAGLRGELGAGPMRMNRSVVIRAAAGLAAYLKGKGQEGGLVVIGYDARHKSADFARDTAAVMTGAGLRAAVLPRPLPTPVLAFAIRRLGAVAGVEVTASHNPPRDNGYKVYLGDGSQIVPPADAEIAAEIDAVRGLADVPRPDDGWQILDDSVLDAYLARTDAVLAADSPRTARTVYTAMHGVGKDVLLAAFARAGFPAPVLVAEQAEPDPDFPTVAFPNPEEPGAMDLAFAAARACAPDLVIANDPDADRCAVAVPYAGDWRMLRGDEVGSLLAAHLVRRGARGVLAESIVSSSLLGRIAEKAGLPYEETLTGFKWIARVDGLRYGYEEALGYCVDPEGVRDKDGITAALLVTELASELKEQGRTLLDLLDDLAVEHGLHATDQLSVRVEDLTVIARAMERLRAQPPTSLAGLAVTRAEDLTRGTDTLPPTDGLRYTLDGARVVVRPSGTEPKLKCYLEVVIPVPAHDDLPAARGRADALLASIKRDLSAAAGI</sequence>
<dbReference type="PROSITE" id="PS00710">
    <property type="entry name" value="PGM_PMM"/>
    <property type="match status" value="1"/>
</dbReference>
<dbReference type="CDD" id="cd05799">
    <property type="entry name" value="PGM2"/>
    <property type="match status" value="1"/>
</dbReference>
<dbReference type="InterPro" id="IPR005846">
    <property type="entry name" value="A-D-PHexomutase_a/b/a-III"/>
</dbReference>
<evidence type="ECO:0000256" key="5">
    <source>
        <dbReference type="ARBA" id="ARBA00022842"/>
    </source>
</evidence>
<reference evidence="12" key="1">
    <citation type="journal article" date="2014" name="Int. J. Syst. Evol. Microbiol.">
        <title>Complete genome sequence of Corynebacterium casei LMG S-19264T (=DSM 44701T), isolated from a smear-ripened cheese.</title>
        <authorList>
            <consortium name="US DOE Joint Genome Institute (JGI-PGF)"/>
            <person name="Walter F."/>
            <person name="Albersmeier A."/>
            <person name="Kalinowski J."/>
            <person name="Ruckert C."/>
        </authorList>
    </citation>
    <scope>NUCLEOTIDE SEQUENCE</scope>
    <source>
        <strain evidence="12">JCM 4386</strain>
    </source>
</reference>
<evidence type="ECO:0000256" key="1">
    <source>
        <dbReference type="ARBA" id="ARBA00001946"/>
    </source>
</evidence>